<sequence length="268" mass="29925">MGDLLFTVEGHVAKIVLNRPDQMNAFSKEMMDLWIEALVEIRDNPEIHMGIVTGNGRAFCAGGDVKAMINREGFLSKNSDDTDLRSTPLAVKNSLWKMIQRIPLLMDEIDKPMIAVVNGHAMGAGLDMALMCDIRIASERAKMGETYINAGIVPGDGGGYYLPRIIGLDAALEMFWTGKVLNAHEALDMKIVSHVVPHDELDNFVTKYCKEILKKPQEVVQMMKRIVKESQTMTLRQSLDYVSSQMAISVFHQGHEDALTELKSKFVK</sequence>
<dbReference type="InterPro" id="IPR029045">
    <property type="entry name" value="ClpP/crotonase-like_dom_sf"/>
</dbReference>
<evidence type="ECO:0000256" key="2">
    <source>
        <dbReference type="RuleBase" id="RU003707"/>
    </source>
</evidence>
<organism evidence="3 4">
    <name type="scientific">Chungangia koreensis</name>
    <dbReference type="NCBI Taxonomy" id="752657"/>
    <lineage>
        <taxon>Bacteria</taxon>
        <taxon>Bacillati</taxon>
        <taxon>Bacillota</taxon>
        <taxon>Bacilli</taxon>
        <taxon>Lactobacillales</taxon>
        <taxon>Chungangia</taxon>
    </lineage>
</organism>
<comment type="caution">
    <text evidence="3">The sequence shown here is derived from an EMBL/GenBank/DDBJ whole genome shotgun (WGS) entry which is preliminary data.</text>
</comment>
<dbReference type="PANTHER" id="PTHR43802:SF1">
    <property type="entry name" value="IP11341P-RELATED"/>
    <property type="match status" value="1"/>
</dbReference>
<dbReference type="InterPro" id="IPR001753">
    <property type="entry name" value="Enoyl-CoA_hydra/iso"/>
</dbReference>
<dbReference type="PANTHER" id="PTHR43802">
    <property type="entry name" value="ENOYL-COA HYDRATASE"/>
    <property type="match status" value="1"/>
</dbReference>
<accession>A0ABV8X3B5</accession>
<reference evidence="4" key="1">
    <citation type="journal article" date="2019" name="Int. J. Syst. Evol. Microbiol.">
        <title>The Global Catalogue of Microorganisms (GCM) 10K type strain sequencing project: providing services to taxonomists for standard genome sequencing and annotation.</title>
        <authorList>
            <consortium name="The Broad Institute Genomics Platform"/>
            <consortium name="The Broad Institute Genome Sequencing Center for Infectious Disease"/>
            <person name="Wu L."/>
            <person name="Ma J."/>
        </authorList>
    </citation>
    <scope>NUCLEOTIDE SEQUENCE [LARGE SCALE GENOMIC DNA]</scope>
    <source>
        <strain evidence="4">CCUG 59778</strain>
    </source>
</reference>
<comment type="similarity">
    <text evidence="1 2">Belongs to the enoyl-CoA hydratase/isomerase family.</text>
</comment>
<name>A0ABV8X3B5_9LACT</name>
<evidence type="ECO:0000256" key="1">
    <source>
        <dbReference type="ARBA" id="ARBA00005254"/>
    </source>
</evidence>
<keyword evidence="4" id="KW-1185">Reference proteome</keyword>
<evidence type="ECO:0000313" key="3">
    <source>
        <dbReference type="EMBL" id="MFC4409935.1"/>
    </source>
</evidence>
<dbReference type="PROSITE" id="PS00166">
    <property type="entry name" value="ENOYL_COA_HYDRATASE"/>
    <property type="match status" value="1"/>
</dbReference>
<dbReference type="Gene3D" id="3.90.226.10">
    <property type="entry name" value="2-enoyl-CoA Hydratase, Chain A, domain 1"/>
    <property type="match status" value="1"/>
</dbReference>
<dbReference type="Proteomes" id="UP001595817">
    <property type="component" value="Unassembled WGS sequence"/>
</dbReference>
<proteinExistence type="inferred from homology"/>
<dbReference type="CDD" id="cd06558">
    <property type="entry name" value="crotonase-like"/>
    <property type="match status" value="1"/>
</dbReference>
<evidence type="ECO:0000313" key="4">
    <source>
        <dbReference type="Proteomes" id="UP001595817"/>
    </source>
</evidence>
<gene>
    <name evidence="3" type="ORF">ACFOZY_05720</name>
</gene>
<protein>
    <submittedName>
        <fullName evidence="3">Enoyl-CoA hydratase/isomerase family protein</fullName>
    </submittedName>
</protein>
<dbReference type="RefSeq" id="WP_378153227.1">
    <property type="nucleotide sequence ID" value="NZ_JBHSEC010000006.1"/>
</dbReference>
<dbReference type="InterPro" id="IPR018376">
    <property type="entry name" value="Enoyl-CoA_hyd/isom_CS"/>
</dbReference>
<dbReference type="Pfam" id="PF00378">
    <property type="entry name" value="ECH_1"/>
    <property type="match status" value="1"/>
</dbReference>
<dbReference type="SUPFAM" id="SSF52096">
    <property type="entry name" value="ClpP/crotonase"/>
    <property type="match status" value="1"/>
</dbReference>
<dbReference type="EMBL" id="JBHSEC010000006">
    <property type="protein sequence ID" value="MFC4409935.1"/>
    <property type="molecule type" value="Genomic_DNA"/>
</dbReference>